<name>A0A1B7WY85_APHFL</name>
<accession>A0A1B7WY85</accession>
<protein>
    <submittedName>
        <fullName evidence="1">Uncharacterized protein</fullName>
    </submittedName>
</protein>
<proteinExistence type="predicted"/>
<reference evidence="1 2" key="1">
    <citation type="submission" date="2015-09" db="EMBL/GenBank/DDBJ databases">
        <title>Aphanizomenon flos-aquae WA102.</title>
        <authorList>
            <person name="Driscoll C."/>
        </authorList>
    </citation>
    <scope>NUCLEOTIDE SEQUENCE [LARGE SCALE GENOMIC DNA]</scope>
    <source>
        <strain evidence="1">WA102</strain>
    </source>
</reference>
<dbReference type="EMBL" id="LJOW01000128">
    <property type="protein sequence ID" value="OBQ42062.1"/>
    <property type="molecule type" value="Genomic_DNA"/>
</dbReference>
<comment type="caution">
    <text evidence="1">The sequence shown here is derived from an EMBL/GenBank/DDBJ whole genome shotgun (WGS) entry which is preliminary data.</text>
</comment>
<dbReference type="AlphaFoldDB" id="A0A1B7WY85"/>
<gene>
    <name evidence="1" type="ORF">AN484_19665</name>
</gene>
<sequence>MVYSFTFPQEMIDNIQERIEVLERCLNDANPQDEKMAEMIEFATSRQISLSRLENEWRQFGQKSNKLNKLAEKLNEKIKAKQEELPVLTFVRYNFLLKEILDAYWEFFHNKNGEEALKKIFGDFVKLWKNQDWTNFEFHRNQKSEFYVMVETLKHVIQSLIKASLGVNALSEEEISAFNLGDIMPQESETTLTFLASIKKWDYVYRKLA</sequence>
<dbReference type="Proteomes" id="UP000092093">
    <property type="component" value="Unassembled WGS sequence"/>
</dbReference>
<evidence type="ECO:0000313" key="2">
    <source>
        <dbReference type="Proteomes" id="UP000092093"/>
    </source>
</evidence>
<evidence type="ECO:0000313" key="1">
    <source>
        <dbReference type="EMBL" id="OBQ42062.1"/>
    </source>
</evidence>
<organism evidence="1 2">
    <name type="scientific">Aphanizomenon flos-aquae WA102</name>
    <dbReference type="NCBI Taxonomy" id="1710896"/>
    <lineage>
        <taxon>Bacteria</taxon>
        <taxon>Bacillati</taxon>
        <taxon>Cyanobacteriota</taxon>
        <taxon>Cyanophyceae</taxon>
        <taxon>Nostocales</taxon>
        <taxon>Aphanizomenonaceae</taxon>
        <taxon>Aphanizomenon</taxon>
    </lineage>
</organism>